<organism evidence="3 4">
    <name type="scientific">Tieghemiomyces parasiticus</name>
    <dbReference type="NCBI Taxonomy" id="78921"/>
    <lineage>
        <taxon>Eukaryota</taxon>
        <taxon>Fungi</taxon>
        <taxon>Fungi incertae sedis</taxon>
        <taxon>Zoopagomycota</taxon>
        <taxon>Kickxellomycotina</taxon>
        <taxon>Dimargaritomycetes</taxon>
        <taxon>Dimargaritales</taxon>
        <taxon>Dimargaritaceae</taxon>
        <taxon>Tieghemiomyces</taxon>
    </lineage>
</organism>
<feature type="chain" id="PRO_5040859240" evidence="2">
    <location>
        <begin position="20"/>
        <end position="248"/>
    </location>
</feature>
<evidence type="ECO:0000256" key="2">
    <source>
        <dbReference type="SAM" id="SignalP"/>
    </source>
</evidence>
<reference evidence="3" key="1">
    <citation type="submission" date="2022-07" db="EMBL/GenBank/DDBJ databases">
        <title>Phylogenomic reconstructions and comparative analyses of Kickxellomycotina fungi.</title>
        <authorList>
            <person name="Reynolds N.K."/>
            <person name="Stajich J.E."/>
            <person name="Barry K."/>
            <person name="Grigoriev I.V."/>
            <person name="Crous P."/>
            <person name="Smith M.E."/>
        </authorList>
    </citation>
    <scope>NUCLEOTIDE SEQUENCE</scope>
    <source>
        <strain evidence="3">RSA 861</strain>
    </source>
</reference>
<protein>
    <submittedName>
        <fullName evidence="3">Uncharacterized protein</fullName>
    </submittedName>
</protein>
<feature type="region of interest" description="Disordered" evidence="1">
    <location>
        <begin position="55"/>
        <end position="76"/>
    </location>
</feature>
<comment type="caution">
    <text evidence="3">The sequence shown here is derived from an EMBL/GenBank/DDBJ whole genome shotgun (WGS) entry which is preliminary data.</text>
</comment>
<dbReference type="AlphaFoldDB" id="A0A9W8DLE5"/>
<keyword evidence="2" id="KW-0732">Signal</keyword>
<keyword evidence="4" id="KW-1185">Reference proteome</keyword>
<accession>A0A9W8DLE5</accession>
<dbReference type="EMBL" id="JANBPT010001340">
    <property type="protein sequence ID" value="KAJ1908702.1"/>
    <property type="molecule type" value="Genomic_DNA"/>
</dbReference>
<sequence>MKLAVPLLIAAAAVSVVHGNRWSRHRQDDLDTTIDADKCIEIFIQNDVDVCQVISDAGNPSDDSDSASGHASMSGRRISSHDLLQVGRKGKARLLAKAQQLRLGTGKSLCESSLRYLQEKYEESLNPKSDRSSDSTVFGGIDLGSQRRVGLVRMKEHGILPFDVREDDRACYTNSRSQFKHVLPREEFLKAPYFDLKMSDPRDTLALGYLKHCYPTVFPCARSVFGLGPLSKTHDKCEKFPAIRPAEE</sequence>
<evidence type="ECO:0000313" key="3">
    <source>
        <dbReference type="EMBL" id="KAJ1908702.1"/>
    </source>
</evidence>
<proteinExistence type="predicted"/>
<gene>
    <name evidence="3" type="ORF">IWQ60_011575</name>
</gene>
<evidence type="ECO:0000313" key="4">
    <source>
        <dbReference type="Proteomes" id="UP001150569"/>
    </source>
</evidence>
<name>A0A9W8DLE5_9FUNG</name>
<feature type="compositionally biased region" description="Low complexity" evidence="1">
    <location>
        <begin position="66"/>
        <end position="75"/>
    </location>
</feature>
<feature type="signal peptide" evidence="2">
    <location>
        <begin position="1"/>
        <end position="19"/>
    </location>
</feature>
<evidence type="ECO:0000256" key="1">
    <source>
        <dbReference type="SAM" id="MobiDB-lite"/>
    </source>
</evidence>
<dbReference type="Proteomes" id="UP001150569">
    <property type="component" value="Unassembled WGS sequence"/>
</dbReference>